<comment type="caution">
    <text evidence="8">The sequence shown here is derived from an EMBL/GenBank/DDBJ whole genome shotgun (WGS) entry which is preliminary data.</text>
</comment>
<dbReference type="Pfam" id="PF13516">
    <property type="entry name" value="LRR_6"/>
    <property type="match status" value="3"/>
</dbReference>
<keyword evidence="3" id="KW-0547">Nucleotide-binding</keyword>
<dbReference type="SUPFAM" id="SSF52047">
    <property type="entry name" value="RNI-like"/>
    <property type="match status" value="2"/>
</dbReference>
<proteinExistence type="predicted"/>
<dbReference type="Gene3D" id="3.80.10.10">
    <property type="entry name" value="Ribonuclease Inhibitor"/>
    <property type="match status" value="5"/>
</dbReference>
<dbReference type="SMART" id="SM00369">
    <property type="entry name" value="LRR_TYP"/>
    <property type="match status" value="4"/>
</dbReference>
<feature type="compositionally biased region" description="Low complexity" evidence="6">
    <location>
        <begin position="242"/>
        <end position="255"/>
    </location>
</feature>
<accession>A0A0M0JEU0</accession>
<feature type="region of interest" description="Disordered" evidence="6">
    <location>
        <begin position="209"/>
        <end position="255"/>
    </location>
</feature>
<dbReference type="Pfam" id="PF08477">
    <property type="entry name" value="Roc"/>
    <property type="match status" value="1"/>
</dbReference>
<dbReference type="SUPFAM" id="SSF56399">
    <property type="entry name" value="ADP-ribosylation"/>
    <property type="match status" value="1"/>
</dbReference>
<dbReference type="PROSITE" id="PS51450">
    <property type="entry name" value="LRR"/>
    <property type="match status" value="1"/>
</dbReference>
<feature type="region of interest" description="Disordered" evidence="6">
    <location>
        <begin position="1"/>
        <end position="48"/>
    </location>
</feature>
<gene>
    <name evidence="8" type="ORF">Ctob_010312</name>
</gene>
<feature type="coiled-coil region" evidence="5">
    <location>
        <begin position="1390"/>
        <end position="1436"/>
    </location>
</feature>
<evidence type="ECO:0000256" key="6">
    <source>
        <dbReference type="SAM" id="MobiDB-lite"/>
    </source>
</evidence>
<feature type="compositionally biased region" description="Low complexity" evidence="6">
    <location>
        <begin position="209"/>
        <end position="226"/>
    </location>
</feature>
<reference evidence="9" key="1">
    <citation type="journal article" date="2015" name="PLoS Genet.">
        <title>Genome Sequence and Transcriptome Analyses of Chrysochromulina tobin: Metabolic Tools for Enhanced Algal Fitness in the Prominent Order Prymnesiales (Haptophyceae).</title>
        <authorList>
            <person name="Hovde B.T."/>
            <person name="Deodato C.R."/>
            <person name="Hunsperger H.M."/>
            <person name="Ryken S.A."/>
            <person name="Yost W."/>
            <person name="Jha R.K."/>
            <person name="Patterson J."/>
            <person name="Monnat R.J. Jr."/>
            <person name="Barlow S.B."/>
            <person name="Starkenburg S.R."/>
            <person name="Cattolico R.A."/>
        </authorList>
    </citation>
    <scope>NUCLEOTIDE SEQUENCE</scope>
    <source>
        <strain evidence="9">CCMP291</strain>
    </source>
</reference>
<dbReference type="InterPro" id="IPR027417">
    <property type="entry name" value="P-loop_NTPase"/>
</dbReference>
<dbReference type="PROSITE" id="PS50837">
    <property type="entry name" value="NACHT"/>
    <property type="match status" value="1"/>
</dbReference>
<evidence type="ECO:0000259" key="7">
    <source>
        <dbReference type="PROSITE" id="PS50837"/>
    </source>
</evidence>
<keyword evidence="1" id="KW-0433">Leucine-rich repeat</keyword>
<evidence type="ECO:0000256" key="5">
    <source>
        <dbReference type="SAM" id="Coils"/>
    </source>
</evidence>
<dbReference type="Gene3D" id="3.90.176.10">
    <property type="entry name" value="Toxin ADP-ribosyltransferase, Chain A, domain 1"/>
    <property type="match status" value="1"/>
</dbReference>
<feature type="compositionally biased region" description="Basic and acidic residues" evidence="6">
    <location>
        <begin position="227"/>
        <end position="241"/>
    </location>
</feature>
<organism evidence="8 9">
    <name type="scientific">Chrysochromulina tobinii</name>
    <dbReference type="NCBI Taxonomy" id="1460289"/>
    <lineage>
        <taxon>Eukaryota</taxon>
        <taxon>Haptista</taxon>
        <taxon>Haptophyta</taxon>
        <taxon>Prymnesiophyceae</taxon>
        <taxon>Prymnesiales</taxon>
        <taxon>Chrysochromulinaceae</taxon>
        <taxon>Chrysochromulina</taxon>
    </lineage>
</organism>
<dbReference type="Proteomes" id="UP000037460">
    <property type="component" value="Unassembled WGS sequence"/>
</dbReference>
<dbReference type="PANTHER" id="PTHR24114:SF50">
    <property type="entry name" value="RNI-LIKE PROTEIN"/>
    <property type="match status" value="1"/>
</dbReference>
<dbReference type="InterPro" id="IPR007111">
    <property type="entry name" value="NACHT_NTPase"/>
</dbReference>
<dbReference type="InterPro" id="IPR003591">
    <property type="entry name" value="Leu-rich_rpt_typical-subtyp"/>
</dbReference>
<protein>
    <submittedName>
        <fullName evidence="8">Small gtp-binding protein</fullName>
    </submittedName>
</protein>
<evidence type="ECO:0000256" key="4">
    <source>
        <dbReference type="ARBA" id="ARBA00022840"/>
    </source>
</evidence>
<keyword evidence="9" id="KW-1185">Reference proteome</keyword>
<dbReference type="PANTHER" id="PTHR24114">
    <property type="entry name" value="LEUCINE RICH REPEAT FAMILY PROTEIN"/>
    <property type="match status" value="1"/>
</dbReference>
<dbReference type="Pfam" id="PF13855">
    <property type="entry name" value="LRR_8"/>
    <property type="match status" value="1"/>
</dbReference>
<evidence type="ECO:0000313" key="8">
    <source>
        <dbReference type="EMBL" id="KOO25104.1"/>
    </source>
</evidence>
<evidence type="ECO:0000256" key="2">
    <source>
        <dbReference type="ARBA" id="ARBA00022737"/>
    </source>
</evidence>
<keyword evidence="4" id="KW-0067">ATP-binding</keyword>
<keyword evidence="2" id="KW-0677">Repeat</keyword>
<evidence type="ECO:0000313" key="9">
    <source>
        <dbReference type="Proteomes" id="UP000037460"/>
    </source>
</evidence>
<evidence type="ECO:0000256" key="1">
    <source>
        <dbReference type="ARBA" id="ARBA00022614"/>
    </source>
</evidence>
<dbReference type="SMART" id="SM00368">
    <property type="entry name" value="LRR_RI"/>
    <property type="match status" value="7"/>
</dbReference>
<dbReference type="InterPro" id="IPR032675">
    <property type="entry name" value="LRR_dom_sf"/>
</dbReference>
<dbReference type="EMBL" id="JWZX01003018">
    <property type="protein sequence ID" value="KOO25104.1"/>
    <property type="molecule type" value="Genomic_DNA"/>
</dbReference>
<dbReference type="GO" id="GO:0005524">
    <property type="term" value="F:ATP binding"/>
    <property type="evidence" value="ECO:0007669"/>
    <property type="project" value="UniProtKB-KW"/>
</dbReference>
<feature type="domain" description="NACHT" evidence="7">
    <location>
        <begin position="1062"/>
        <end position="1194"/>
    </location>
</feature>
<name>A0A0M0JEU0_9EUKA</name>
<keyword evidence="5" id="KW-0175">Coiled coil</keyword>
<feature type="compositionally biased region" description="Basic and acidic residues" evidence="6">
    <location>
        <begin position="864"/>
        <end position="875"/>
    </location>
</feature>
<dbReference type="InterPro" id="IPR052394">
    <property type="entry name" value="LRR-containing"/>
</dbReference>
<dbReference type="InterPro" id="IPR001611">
    <property type="entry name" value="Leu-rich_rpt"/>
</dbReference>
<dbReference type="OrthoDB" id="676979at2759"/>
<feature type="region of interest" description="Disordered" evidence="6">
    <location>
        <begin position="1642"/>
        <end position="1680"/>
    </location>
</feature>
<feature type="region of interest" description="Disordered" evidence="6">
    <location>
        <begin position="497"/>
        <end position="531"/>
    </location>
</feature>
<dbReference type="Gene3D" id="3.40.50.300">
    <property type="entry name" value="P-loop containing nucleotide triphosphate hydrolases"/>
    <property type="match status" value="2"/>
</dbReference>
<sequence>MPATLKAKTARSAASEQTEEIVDSPTKKKGKKSGSKTDRTADPQSSQQQPELAYFSLYEVVGTKPIIVRAAFELSSDKVGELPIGTNVTVLETRNQADGAVRACVMLQEQQQPHGWLTATTKDGAENIRAVKLPVHEVVAAKPPLVRAAFELNSDKVGELPTGTRIHVLEVRDQLDGSKRACIALEGTQSVHGWLTSVTKDGSENVRVATSSGAAASSAAPAPQASEGKKAKATTHRDAPKTARPATPKAAAANAGGKAAATPLDAAGAAHGNIAGASAWLPVEVVASKPPVVQASFELNSAKVGELKTGTRVMLLECRRGSDGAASACVALPGQRVPHGWLATTAKDGADNLQLLVHEVVAAKPPLVRAAFELNSDKVGELPTGTRIHVLEVRDQLDGSKRACIALEGTQRVHGWLTSVTKDGSGNVRSTGNQSMRDYLKALEAAAAAAAANDSAVPDQAGGNEKVSAAKAAKAEKEAKLKELKAQARAEKEARAALIKEDEARKQAEARAMKDKAEKDAQDRAEKKKREEFEAKKAAEVAAAAKAAASAKAAADAVSKLKLKRGSGPHVQIATAEDQRSKFKAANQAAQAAISQEAKDAYHAMIASGKYVVEVPPVKRNEAHRPQKRVDEMVSRHLNVPPVSMILMFNCHRAEYKLVMGDITTFPDAEDVPIKSIASLQTIGRVKISPDKGTPFMDRVEFPNEWRIGDEHGLEHDGLQGDGYIELRMDWRTGENQAMCALMRVNPWLAYGVSEGARLAIRKPEETEGRCATVQRTLRDDSVVVRIDGMVGETTCNPTPLTVVRTTSPRHEEGTRLLILQDGACVDAIVEPWPEGDIDVKEGSRHRLRVSGFSTTGWISVSVKSDKPGEPDKQNLRKANLGGEGEGGDATSRPPDGPVVMTEGYYSVISSKPLLVRAGCEKDTDTVGTLNPGVMVNVLELRDATDGTKRAFVDSVGAEDTFITAALNEFNHSVQRFTTAAEFESARANYCEDMVKREALVEDAITGNLLRIKDQTLHVSTATDGLDNSTVPAEWRVNDVRDLVTLLLTPSPNRSMGSHSAQPVLVRAGPGTGKTWMTKQAVFTLADSLRVIGKAREGIRLVPMVVYVQRIVYLLRENGSGDKTHLLTRYIESVYSGKKFETWRDMLMQAYEMRSLIVLLDGVDEAAGLRDDIETFVHKELVPSGVRVLVTSRPEGVSIAVYKARFVIMNLCELTNEQQRRVINIQMQGSEFFDHLLSLGEVRKGLDEAFNRLKEATRVDMESLDARNKFIRLADGEFDPEQRQRSILSGERFVSEAPPAYEPASQVWAKIVARTDELYLTAEQLHPIFEFVARKVVSEVGRDGGDGDRMAKEMEVAPLKDPVVELVHKLCEGVNLEVPPGTFPFYTTERDELKAKLERIEAQRAAAKRAQEDKDAQERERMAALMKTEVKTLKEQRDEQRLIYLSDAERIQFFKDEDKELCRALGSEAPDRTKPEVATLEVMKLDNKFAELDPTHFRLAIVTLRLTFRGVSVFSELEVHYIEIMRIALDPKNEAYGHYNFFRQRLAGVVPEKDLDTLLEEKLVFLVDATGIPVLLSLLVLIFTSGGEDLTKLPSNRIELYELGIESAINKRLQRGGKSAAAVEALIRDWMRLFNLDRGQSQSAAVTTGKEGDGKGKGKDKDELDEVHEEKKRERDHKPTRKAVMKFDDLRMDANDANRQMSQQVNSQQGAQAEKAVFKLTPTEVYEVFKHGAHYLREAVKPEVQRTELNRIELLMPKKLVDTVMMLVNANLKMLLNGKAQTLGLLMLRNVAVTNQQAGRREFSSAHVSQALLLELVNAEAFTLWLHLNKEEGGLPLIKTLEVQTEAAPAQYQFKHLSFQEGLFAQHLLLQAEEGWEGWATDQAAAKFLNNPFMNNTCRIAAGHLGSRLARRRTQWNFIEHKLTEPGLTALWLIMEKNDKLQSLSLNGNGVGERAAVDAAGLGTMLVTSTALQFLSLKNNSIGNMHTEMRKFSRGLSSNKTLTHLDLSNNQLGPDGVRSVCVALRTCISLLRLDLSYNTPGREPALAELMRVHQTLENVGIIEREPTTRMERTFHLDARAKEAIGRALLSASTRNIRFMQCDVFALNENTTTLAWGARSASDAVMLAGVLRNNNVLTALNLAPGGELNEGDREEIGLALLANRTGKVGFCDVFGLREGMPPSFAVDLKDKEQLRSLRSFTLLCGLFRANPTLTSLTMKSLAAEHVEILGEALRSNVTLTELRLEHPGRGSDIALAVLPVRKLNGREKVELIDISDAGRNLGGAPPTSVPAPIHRYASAVVGALLKENMSVTELKVNPGPGSDGGSILEHLDESRHQHLNRAAGSSLRTLDLTGIGLADRGGSKLFDTLQSGLCSMLNSLKIGDNKLADHAVGMPMVDVLRMETCPIVSLEIPNNQISGTVLARAVKVNKSLTSLDIRGNPIDDNGLFVIGGLLLADDCDCRLMEIRTDVFVIEHQMQSLSMQNSSIEPGAARLLFGILKYNTTLTELDLSATSIDHASLPDFAKALHANRALISIDLSDTPAVDGSKYDTSAGADSDGRGAGAPRLAKGVEAKVTPKVLHAFAEAVGTSPTLQKIVLEGGELPVQLLKGGHAGGVRTKTLDLSRLRLSFISAVHIGALIRENQMITELNLASNELGPDGMTLIVNQLHACSSLNSLDLCNNMHAPGDRDVAQIHKNKAGAKTAARTVDLELTPLLKRQLTALTTALSKLSMLEKLHLDSNQISELPTVCNLSSLKVLSLQSNRLTAMPEDIGSLRQLKRLSMRANKLIEIHPSIGYLLSLEFLDLRANKLTYLPTAIGQLRSLKSLDLADNVLQRLEIAICDLRMLEKLELQGNPLQRPPLAIAKQGLPSIRRYFQDIAKSGETTSNAGRLVLLGHGESGKTSLQRGLRYGAPRPSEKDERTIQLDIYSLLLGEGPDQVLLSMWDLAGQPQYAAGLQPYIVSGSLYLLLVPALQVSELDANYPDLLGRWLDYLQAGAPEAVVQPVITHCDRLFASPGAGRTHAMFENAAATQIEWVKTNIALHQSQQGDAKRLRVQERVVCVSCIAGGDASLDFLRQRLEELVFAKPPLLSSVGQMIPRTWLLAMAYLRALRDGRDPIEAARASIDLQVTKKGVADAAAQEAAHEPLPAVVASTSSNDTLQSSMGKARSYITLAEAHSLWLNEVVPRLANVSADKTVLDDALQLLVNQGEFFSSCGIIYLQPDYVTRLLKPLVDHRLSTAAFRKQLLIDATKWSEDKLALLGPAIDCLVKSGELREELLLLFWEPLGLHRDVYGEVLLMMSASGVLFLAEHTQHNRRWVMPMRLPEAQPADAKETWNESAKKPDFELLSLTYRLGRIAPPGIAERLMASCYGFGRYHRFWKRGAVMQTHRVGLHHTQLLIELKTTRQNNKGDSSSKVDHELLIELMIELRGPKAQRAEMWAVALHVRKLAALVIEDFPGLPLSMAAQELVDAGGLAYSEHKFVATKMRFGKPIEASLALHKLLGRTEDELHGLLGLGEAAIIEEIVTHGRVSRDEYGWTDTDWLKYVRDARASEQISSEPGAGKGAPEILGEYQGSMLIGHAVGAPVGKTSGAPYEGFDKGHQGMKLDDFVNHPIAAAAGLKRAHVLALRLYSTSVYRSVNKPLHDGCSPERPHPYPALVSNLTEAFRKLRAAAAENETSPVRINGVTIPPAPTALWRGGTNNDDVTSAEFKQRGGTEVAVLSTTASRSVAEQYAVQAAKVWASKEAMHLATTRTAASTIREHEGRAAAADQPPCLLIKINVVDPQHFGADISAFSVFPHEKELYFPPCTYLEPHGEHEETVRVGGESITFKVIEVVPMVHI</sequence>
<feature type="compositionally biased region" description="Basic and acidic residues" evidence="6">
    <location>
        <begin position="1650"/>
        <end position="1677"/>
    </location>
</feature>
<dbReference type="SUPFAM" id="SSF52540">
    <property type="entry name" value="P-loop containing nucleoside triphosphate hydrolases"/>
    <property type="match status" value="2"/>
</dbReference>
<evidence type="ECO:0000256" key="3">
    <source>
        <dbReference type="ARBA" id="ARBA00022741"/>
    </source>
</evidence>
<feature type="region of interest" description="Disordered" evidence="6">
    <location>
        <begin position="861"/>
        <end position="898"/>
    </location>
</feature>